<evidence type="ECO:0000313" key="4">
    <source>
        <dbReference type="EMBL" id="KAG1364547.1"/>
    </source>
</evidence>
<name>A0A8K0IQ61_COCNU</name>
<dbReference type="InterPro" id="IPR015310">
    <property type="entry name" value="AHSA1-like_N"/>
</dbReference>
<keyword evidence="2" id="KW-0175">Coiled coil</keyword>
<evidence type="ECO:0000313" key="5">
    <source>
        <dbReference type="Proteomes" id="UP000797356"/>
    </source>
</evidence>
<dbReference type="PANTHER" id="PTHR13009">
    <property type="entry name" value="HEAT SHOCK PROTEIN 90 HSP90 CO-CHAPERONE AHA-1"/>
    <property type="match status" value="1"/>
</dbReference>
<dbReference type="Gene3D" id="3.15.10.20">
    <property type="entry name" value="Activator of Hsp90 ATPase Aha1, N-terminal domain"/>
    <property type="match status" value="1"/>
</dbReference>
<dbReference type="OrthoDB" id="567237at2759"/>
<comment type="caution">
    <text evidence="4">The sequence shown here is derived from an EMBL/GenBank/DDBJ whole genome shotgun (WGS) entry which is preliminary data.</text>
</comment>
<dbReference type="GO" id="GO:0001671">
    <property type="term" value="F:ATPase activator activity"/>
    <property type="evidence" value="ECO:0007669"/>
    <property type="project" value="InterPro"/>
</dbReference>
<keyword evidence="5" id="KW-1185">Reference proteome</keyword>
<dbReference type="SUPFAM" id="SSF103111">
    <property type="entry name" value="Activator of Hsp90 ATPase, Aha1"/>
    <property type="match status" value="1"/>
</dbReference>
<gene>
    <name evidence="4" type="ORF">COCNU_11G013740</name>
</gene>
<accession>A0A8K0IQ61</accession>
<organism evidence="4 5">
    <name type="scientific">Cocos nucifera</name>
    <name type="common">Coconut palm</name>
    <dbReference type="NCBI Taxonomy" id="13894"/>
    <lineage>
        <taxon>Eukaryota</taxon>
        <taxon>Viridiplantae</taxon>
        <taxon>Streptophyta</taxon>
        <taxon>Embryophyta</taxon>
        <taxon>Tracheophyta</taxon>
        <taxon>Spermatophyta</taxon>
        <taxon>Magnoliopsida</taxon>
        <taxon>Liliopsida</taxon>
        <taxon>Arecaceae</taxon>
        <taxon>Arecoideae</taxon>
        <taxon>Cocoseae</taxon>
        <taxon>Attaleinae</taxon>
        <taxon>Cocos</taxon>
    </lineage>
</organism>
<dbReference type="Proteomes" id="UP000797356">
    <property type="component" value="Chromosome 11"/>
</dbReference>
<reference evidence="4" key="1">
    <citation type="journal article" date="2017" name="Gigascience">
        <title>The genome draft of coconut (Cocos nucifera).</title>
        <authorList>
            <person name="Xiao Y."/>
            <person name="Xu P."/>
            <person name="Fan H."/>
            <person name="Baudouin L."/>
            <person name="Xia W."/>
            <person name="Bocs S."/>
            <person name="Xu J."/>
            <person name="Li Q."/>
            <person name="Guo A."/>
            <person name="Zhou L."/>
            <person name="Li J."/>
            <person name="Wu Y."/>
            <person name="Ma Z."/>
            <person name="Armero A."/>
            <person name="Issali A.E."/>
            <person name="Liu N."/>
            <person name="Peng M."/>
            <person name="Yang Y."/>
        </authorList>
    </citation>
    <scope>NUCLEOTIDE SEQUENCE</scope>
    <source>
        <tissue evidence="4">Spear leaf of Hainan Tall coconut</tissue>
    </source>
</reference>
<comment type="similarity">
    <text evidence="1">Belongs to the AHA1 family.</text>
</comment>
<dbReference type="GO" id="GO:0006457">
    <property type="term" value="P:protein folding"/>
    <property type="evidence" value="ECO:0007669"/>
    <property type="project" value="TreeGrafter"/>
</dbReference>
<dbReference type="InterPro" id="IPR036338">
    <property type="entry name" value="Aha1"/>
</dbReference>
<dbReference type="PANTHER" id="PTHR13009:SF22">
    <property type="entry name" value="LD43819P"/>
    <property type="match status" value="1"/>
</dbReference>
<feature type="coiled-coil region" evidence="2">
    <location>
        <begin position="327"/>
        <end position="396"/>
    </location>
</feature>
<sequence length="424" mass="47673">MSKQPQSTILGSVWNQAGTWEERNLNSWASSRIKELLSSLGSLEFSGGKASIDEVSKCSGDYLDTEQAFLVTVRNKKRVGYAYELTLKFKGEWLIQEEKKIKGHLDIPEFSFGELDDLQIEVRLSDEKGLSMEDRMRICKDLSYLVRLFAPNGFSDGYDIEEAIGSKGQASGFNGKNAEMVTEATVGTSMEVIPISSLAYVVLETEANLPKESKGGAIKAFGSFNSTDAVGTVEPYRVEVLSLDIFSMRIQEEVPQTSSVPSSFFNINNLRVTTDFLRRHLPLVDRLTLEGEDVQHQVSRIFNSLALLSHYLTSFIGAAFGFSPLELVEAKNELEKLKYYLEKEKAANADLIKEIDCSEKVLFKAQEVIDRKNDELSRACRRIEVLEKQRLEADRECHRAYEIIRCLKRTLAERGGSSSEIILL</sequence>
<dbReference type="AlphaFoldDB" id="A0A8K0IQ61"/>
<dbReference type="Pfam" id="PF09229">
    <property type="entry name" value="Aha1_N"/>
    <property type="match status" value="1"/>
</dbReference>
<protein>
    <recommendedName>
        <fullName evidence="3">Activator of Hsp90 ATPase AHSA1-like N-terminal domain-containing protein</fullName>
    </recommendedName>
</protein>
<dbReference type="GO" id="GO:0051087">
    <property type="term" value="F:protein-folding chaperone binding"/>
    <property type="evidence" value="ECO:0007669"/>
    <property type="project" value="InterPro"/>
</dbReference>
<evidence type="ECO:0000259" key="3">
    <source>
        <dbReference type="SMART" id="SM01000"/>
    </source>
</evidence>
<evidence type="ECO:0000256" key="2">
    <source>
        <dbReference type="SAM" id="Coils"/>
    </source>
</evidence>
<dbReference type="SMART" id="SM01000">
    <property type="entry name" value="Aha1_N"/>
    <property type="match status" value="1"/>
</dbReference>
<proteinExistence type="inferred from homology"/>
<feature type="domain" description="Activator of Hsp90 ATPase AHSA1-like N-terminal" evidence="3">
    <location>
        <begin position="22"/>
        <end position="143"/>
    </location>
</feature>
<dbReference type="EMBL" id="CM017882">
    <property type="protein sequence ID" value="KAG1364547.1"/>
    <property type="molecule type" value="Genomic_DNA"/>
</dbReference>
<dbReference type="GO" id="GO:0005829">
    <property type="term" value="C:cytosol"/>
    <property type="evidence" value="ECO:0007669"/>
    <property type="project" value="TreeGrafter"/>
</dbReference>
<reference evidence="4" key="2">
    <citation type="submission" date="2019-07" db="EMBL/GenBank/DDBJ databases">
        <authorList>
            <person name="Yang Y."/>
            <person name="Bocs S."/>
            <person name="Baudouin L."/>
        </authorList>
    </citation>
    <scope>NUCLEOTIDE SEQUENCE</scope>
    <source>
        <tissue evidence="4">Spear leaf of Hainan Tall coconut</tissue>
    </source>
</reference>
<evidence type="ECO:0000256" key="1">
    <source>
        <dbReference type="ARBA" id="ARBA00006817"/>
    </source>
</evidence>